<proteinExistence type="predicted"/>
<dbReference type="InterPro" id="IPR003439">
    <property type="entry name" value="ABC_transporter-like_ATP-bd"/>
</dbReference>
<evidence type="ECO:0000313" key="2">
    <source>
        <dbReference type="EMBL" id="MXR44110.1"/>
    </source>
</evidence>
<evidence type="ECO:0000259" key="1">
    <source>
        <dbReference type="Pfam" id="PF00005"/>
    </source>
</evidence>
<keyword evidence="2" id="KW-0547">Nucleotide-binding</keyword>
<organism evidence="2 3">
    <name type="scientific">Mesomycoplasma hyorhinis</name>
    <name type="common">Mycoplasma hyorhinis</name>
    <dbReference type="NCBI Taxonomy" id="2100"/>
    <lineage>
        <taxon>Bacteria</taxon>
        <taxon>Bacillati</taxon>
        <taxon>Mycoplasmatota</taxon>
        <taxon>Mycoplasmoidales</taxon>
        <taxon>Metamycoplasmataceae</taxon>
        <taxon>Mesomycoplasma</taxon>
    </lineage>
</organism>
<reference evidence="2 3" key="1">
    <citation type="submission" date="2018-07" db="EMBL/GenBank/DDBJ databases">
        <title>Genetic characterization of Mycoplasma hyopneumoniae, M. hyorhinis and M. flocculare isolates through whole genome sequencing analysis: comparative analysis of sequence types and putative genes involved in virulence.</title>
        <authorList>
            <person name="Fourour S."/>
            <person name="Lucas P."/>
            <person name="Touzain F."/>
            <person name="Tocqueville V."/>
            <person name="Kempf I."/>
            <person name="Marois-Crehan C."/>
        </authorList>
    </citation>
    <scope>NUCLEOTIDE SEQUENCE [LARGE SCALE GENOMIC DNA]</scope>
    <source>
        <strain evidence="2 3">MHR389</strain>
    </source>
</reference>
<feature type="non-terminal residue" evidence="2">
    <location>
        <position position="45"/>
    </location>
</feature>
<protein>
    <submittedName>
        <fullName evidence="2">ATP-binding cassette domain-containing protein</fullName>
    </submittedName>
</protein>
<gene>
    <name evidence="2" type="ORF">DR101_04250</name>
</gene>
<sequence length="45" mass="5074">MIKIEKLTKKIGNKFIFDNLNLEIPLNKITFVIGRSGIGKSTLIN</sequence>
<dbReference type="RefSeq" id="WP_160615101.1">
    <property type="nucleotide sequence ID" value="NZ_QQQW01000109.1"/>
</dbReference>
<dbReference type="EMBL" id="QQQW01000109">
    <property type="protein sequence ID" value="MXR44110.1"/>
    <property type="molecule type" value="Genomic_DNA"/>
</dbReference>
<accession>A0ABD6II98</accession>
<dbReference type="Gene3D" id="3.40.50.300">
    <property type="entry name" value="P-loop containing nucleotide triphosphate hydrolases"/>
    <property type="match status" value="1"/>
</dbReference>
<name>A0ABD6II98_MESHY</name>
<evidence type="ECO:0000313" key="3">
    <source>
        <dbReference type="Proteomes" id="UP001193384"/>
    </source>
</evidence>
<dbReference type="SUPFAM" id="SSF52540">
    <property type="entry name" value="P-loop containing nucleoside triphosphate hydrolases"/>
    <property type="match status" value="1"/>
</dbReference>
<feature type="domain" description="ABC transporter" evidence="1">
    <location>
        <begin position="18"/>
        <end position="45"/>
    </location>
</feature>
<keyword evidence="2" id="KW-0067">ATP-binding</keyword>
<dbReference type="Pfam" id="PF00005">
    <property type="entry name" value="ABC_tran"/>
    <property type="match status" value="1"/>
</dbReference>
<comment type="caution">
    <text evidence="2">The sequence shown here is derived from an EMBL/GenBank/DDBJ whole genome shotgun (WGS) entry which is preliminary data.</text>
</comment>
<dbReference type="GO" id="GO:0005524">
    <property type="term" value="F:ATP binding"/>
    <property type="evidence" value="ECO:0007669"/>
    <property type="project" value="UniProtKB-KW"/>
</dbReference>
<dbReference type="Proteomes" id="UP001193384">
    <property type="component" value="Unassembled WGS sequence"/>
</dbReference>
<dbReference type="AlphaFoldDB" id="A0ABD6II98"/>
<dbReference type="InterPro" id="IPR027417">
    <property type="entry name" value="P-loop_NTPase"/>
</dbReference>